<dbReference type="InterPro" id="IPR036291">
    <property type="entry name" value="NAD(P)-bd_dom_sf"/>
</dbReference>
<dbReference type="GO" id="GO:0005737">
    <property type="term" value="C:cytoplasm"/>
    <property type="evidence" value="ECO:0007669"/>
    <property type="project" value="TreeGrafter"/>
</dbReference>
<dbReference type="GO" id="GO:0004029">
    <property type="term" value="F:aldehyde dehydrogenase (NAD+) activity"/>
    <property type="evidence" value="ECO:0007669"/>
    <property type="project" value="TreeGrafter"/>
</dbReference>
<keyword evidence="3" id="KW-1185">Reference proteome</keyword>
<protein>
    <submittedName>
        <fullName evidence="2">Nucleoside-diphosphate-sugar epimerase</fullName>
    </submittedName>
</protein>
<dbReference type="PANTHER" id="PTHR48079:SF6">
    <property type="entry name" value="NAD(P)-BINDING DOMAIN-CONTAINING PROTEIN-RELATED"/>
    <property type="match status" value="1"/>
</dbReference>
<dbReference type="Gene3D" id="3.40.50.720">
    <property type="entry name" value="NAD(P)-binding Rossmann-like Domain"/>
    <property type="match status" value="1"/>
</dbReference>
<dbReference type="RefSeq" id="WP_175534312.1">
    <property type="nucleotide sequence ID" value="NZ_FNNU01000002.1"/>
</dbReference>
<dbReference type="Pfam" id="PF01370">
    <property type="entry name" value="Epimerase"/>
    <property type="match status" value="1"/>
</dbReference>
<evidence type="ECO:0000313" key="2">
    <source>
        <dbReference type="EMBL" id="SDW75364.1"/>
    </source>
</evidence>
<organism evidence="2 3">
    <name type="scientific">Pseudomonas kuykendallii</name>
    <dbReference type="NCBI Taxonomy" id="1007099"/>
    <lineage>
        <taxon>Bacteria</taxon>
        <taxon>Pseudomonadati</taxon>
        <taxon>Pseudomonadota</taxon>
        <taxon>Gammaproteobacteria</taxon>
        <taxon>Pseudomonadales</taxon>
        <taxon>Pseudomonadaceae</taxon>
        <taxon>Pseudomonas</taxon>
    </lineage>
</organism>
<evidence type="ECO:0000259" key="1">
    <source>
        <dbReference type="Pfam" id="PF01370"/>
    </source>
</evidence>
<sequence length="320" mass="35531">MSDRPTSQRPLTIALIGASGFIGRHLLDSLLPLPCEIRQLRRSATSAPSADGTRHYIGNLSAPDSLQAFLTGTDVLINLAWSTAAEESPHDHARQLASACLENGVRRLIHVSTAMVLGRSDCSEANEDTPPNPLSRYEKSKLVVEKALAATLGSRVDLAILRPTAVFGPDSRNLEQLARRMLDWPLWTRAVLRFVYGNRNMHLVPVETVVQAVESLAFHPEPLQGQVFIVAEDAHPSNHYQRIDELLAASMDVPKLRSTLSIPSSVLHALLRLSRRSQDDPRLQIIGTRLARLGFAPKKDFEQAVMEYGRWYALQRKENS</sequence>
<dbReference type="SUPFAM" id="SSF51735">
    <property type="entry name" value="NAD(P)-binding Rossmann-fold domains"/>
    <property type="match status" value="1"/>
</dbReference>
<dbReference type="PANTHER" id="PTHR48079">
    <property type="entry name" value="PROTEIN YEEZ"/>
    <property type="match status" value="1"/>
</dbReference>
<proteinExistence type="predicted"/>
<feature type="domain" description="NAD-dependent epimerase/dehydratase" evidence="1">
    <location>
        <begin position="14"/>
        <end position="228"/>
    </location>
</feature>
<dbReference type="STRING" id="1007099.SAMN05216287_1430"/>
<reference evidence="3" key="1">
    <citation type="submission" date="2016-10" db="EMBL/GenBank/DDBJ databases">
        <authorList>
            <person name="Varghese N."/>
            <person name="Submissions S."/>
        </authorList>
    </citation>
    <scope>NUCLEOTIDE SEQUENCE [LARGE SCALE GENOMIC DNA]</scope>
    <source>
        <strain evidence="3">NRRL B-59562</strain>
    </source>
</reference>
<evidence type="ECO:0000313" key="3">
    <source>
        <dbReference type="Proteomes" id="UP000243778"/>
    </source>
</evidence>
<gene>
    <name evidence="2" type="ORF">SAMN05216287_1430</name>
</gene>
<dbReference type="InterPro" id="IPR051783">
    <property type="entry name" value="NAD(P)-dependent_oxidoreduct"/>
</dbReference>
<accession>A0A1H2W544</accession>
<dbReference type="InterPro" id="IPR001509">
    <property type="entry name" value="Epimerase_deHydtase"/>
</dbReference>
<dbReference type="AlphaFoldDB" id="A0A1H2W544"/>
<dbReference type="Proteomes" id="UP000243778">
    <property type="component" value="Unassembled WGS sequence"/>
</dbReference>
<dbReference type="EMBL" id="FNNU01000002">
    <property type="protein sequence ID" value="SDW75364.1"/>
    <property type="molecule type" value="Genomic_DNA"/>
</dbReference>
<name>A0A1H2W544_9PSED</name>